<keyword evidence="5 9" id="KW-0812">Transmembrane</keyword>
<dbReference type="Pfam" id="PF01032">
    <property type="entry name" value="FecCD"/>
    <property type="match status" value="1"/>
</dbReference>
<evidence type="ECO:0000256" key="6">
    <source>
        <dbReference type="ARBA" id="ARBA00022989"/>
    </source>
</evidence>
<evidence type="ECO:0000256" key="2">
    <source>
        <dbReference type="ARBA" id="ARBA00007935"/>
    </source>
</evidence>
<keyword evidence="3" id="KW-0813">Transport</keyword>
<feature type="transmembrane region" description="Helical" evidence="9">
    <location>
        <begin position="141"/>
        <end position="162"/>
    </location>
</feature>
<dbReference type="EMBL" id="QHCV01000111">
    <property type="protein sequence ID" value="RAV31338.1"/>
    <property type="molecule type" value="Genomic_DNA"/>
</dbReference>
<feature type="transmembrane region" description="Helical" evidence="9">
    <location>
        <begin position="200"/>
        <end position="221"/>
    </location>
</feature>
<comment type="subcellular location">
    <subcellularLocation>
        <location evidence="1">Cell membrane</location>
        <topology evidence="1">Multi-pass membrane protein</topology>
    </subcellularLocation>
</comment>
<keyword evidence="11" id="KW-1185">Reference proteome</keyword>
<dbReference type="PANTHER" id="PTHR30472">
    <property type="entry name" value="FERRIC ENTEROBACTIN TRANSPORT SYSTEM PERMEASE PROTEIN"/>
    <property type="match status" value="1"/>
</dbReference>
<evidence type="ECO:0000256" key="1">
    <source>
        <dbReference type="ARBA" id="ARBA00004651"/>
    </source>
</evidence>
<evidence type="ECO:0000256" key="5">
    <source>
        <dbReference type="ARBA" id="ARBA00022692"/>
    </source>
</evidence>
<dbReference type="FunFam" id="1.10.3470.10:FF:000001">
    <property type="entry name" value="Vitamin B12 ABC transporter permease BtuC"/>
    <property type="match status" value="1"/>
</dbReference>
<keyword evidence="4" id="KW-1003">Cell membrane</keyword>
<protein>
    <submittedName>
        <fullName evidence="10">Sugar ABC transporter substrate-binding protein</fullName>
    </submittedName>
</protein>
<gene>
    <name evidence="10" type="ORF">DLJ54_08870</name>
</gene>
<comment type="similarity">
    <text evidence="2">Belongs to the binding-protein-dependent transport system permease family. FecCD subfamily.</text>
</comment>
<dbReference type="InterPro" id="IPR037294">
    <property type="entry name" value="ABC_BtuC-like"/>
</dbReference>
<feature type="transmembrane region" description="Helical" evidence="9">
    <location>
        <begin position="292"/>
        <end position="317"/>
    </location>
</feature>
<reference evidence="10 11" key="1">
    <citation type="journal article" date="2018" name="Syst. Appl. Microbiol.">
        <title>Corynebacterium heidelbergense sp. nov., isolated from the preen glands of Egyptian geese (Alopochen aegyptiacus).</title>
        <authorList>
            <person name="Braun M.S."/>
            <person name="Wang E."/>
            <person name="Zimmermann S."/>
            <person name="Wink M."/>
        </authorList>
    </citation>
    <scope>NUCLEOTIDE SEQUENCE [LARGE SCALE GENOMIC DNA]</scope>
    <source>
        <strain evidence="10 11">647</strain>
    </source>
</reference>
<evidence type="ECO:0000256" key="9">
    <source>
        <dbReference type="SAM" id="Phobius"/>
    </source>
</evidence>
<feature type="transmembrane region" description="Helical" evidence="9">
    <location>
        <begin position="112"/>
        <end position="129"/>
    </location>
</feature>
<evidence type="ECO:0000256" key="4">
    <source>
        <dbReference type="ARBA" id="ARBA00022475"/>
    </source>
</evidence>
<dbReference type="PANTHER" id="PTHR30472:SF67">
    <property type="entry name" value="PERMEASE OF ABC TRANSPORTER-RELATED"/>
    <property type="match status" value="1"/>
</dbReference>
<keyword evidence="6 9" id="KW-1133">Transmembrane helix</keyword>
<sequence length="389" mass="39831">MIPIDPSTHPSEPDASASHPGAPDASAPHPRPSHPHPRRPAPGAVPPRVRWAALALLPILAASILAATSLGAAAIPLDEASGYTWAAITGAHLPREQFTDYTVVTSIRLPRALLAALVGAGLGALGVAAQAMVRNPLADPFILGISSGASVGAAAVIALGALASWGVYGLSIAAFASALGASTIVYLLARTKEGLAPTRLILVGVVLSFGFQGLTSAIVFFEPRGEAARTVMFWLLGSLGGASWSHIPVAAGAVVITVVVLFSRARVLDVLSTGDAASLSMGINPKTVRTQLFVLVALGTGVLVAVSGTIGFVGLVIPHIVRMVVGPAHRAMVVLAPLIGAILLVWVDVFSRSIVPPRELPIGVVTALLGVPIFVLIIRSSRYVYGGSR</sequence>
<keyword evidence="7 9" id="KW-0472">Membrane</keyword>
<organism evidence="10 11">
    <name type="scientific">Corynebacterium heidelbergense</name>
    <dbReference type="NCBI Taxonomy" id="2055947"/>
    <lineage>
        <taxon>Bacteria</taxon>
        <taxon>Bacillati</taxon>
        <taxon>Actinomycetota</taxon>
        <taxon>Actinomycetes</taxon>
        <taxon>Mycobacteriales</taxon>
        <taxon>Corynebacteriaceae</taxon>
        <taxon>Corynebacterium</taxon>
    </lineage>
</organism>
<dbReference type="GO" id="GO:0033214">
    <property type="term" value="P:siderophore-iron import into cell"/>
    <property type="evidence" value="ECO:0007669"/>
    <property type="project" value="TreeGrafter"/>
</dbReference>
<name>A0A364V3Z1_9CORY</name>
<comment type="caution">
    <text evidence="10">The sequence shown here is derived from an EMBL/GenBank/DDBJ whole genome shotgun (WGS) entry which is preliminary data.</text>
</comment>
<feature type="region of interest" description="Disordered" evidence="8">
    <location>
        <begin position="1"/>
        <end position="44"/>
    </location>
</feature>
<dbReference type="Gene3D" id="1.10.3470.10">
    <property type="entry name" value="ABC transporter involved in vitamin B12 uptake, BtuC"/>
    <property type="match status" value="1"/>
</dbReference>
<evidence type="ECO:0000313" key="10">
    <source>
        <dbReference type="EMBL" id="RAV31338.1"/>
    </source>
</evidence>
<feature type="transmembrane region" description="Helical" evidence="9">
    <location>
        <begin position="168"/>
        <end position="188"/>
    </location>
</feature>
<dbReference type="Proteomes" id="UP000251577">
    <property type="component" value="Unassembled WGS sequence"/>
</dbReference>
<accession>A0A364V3Z1</accession>
<feature type="transmembrane region" description="Helical" evidence="9">
    <location>
        <begin position="241"/>
        <end position="262"/>
    </location>
</feature>
<evidence type="ECO:0000256" key="8">
    <source>
        <dbReference type="SAM" id="MobiDB-lite"/>
    </source>
</evidence>
<dbReference type="InterPro" id="IPR000522">
    <property type="entry name" value="ABC_transptr_permease_BtuC"/>
</dbReference>
<dbReference type="AlphaFoldDB" id="A0A364V3Z1"/>
<feature type="transmembrane region" description="Helical" evidence="9">
    <location>
        <begin position="359"/>
        <end position="378"/>
    </location>
</feature>
<dbReference type="SUPFAM" id="SSF81345">
    <property type="entry name" value="ABC transporter involved in vitamin B12 uptake, BtuC"/>
    <property type="match status" value="1"/>
</dbReference>
<dbReference type="GO" id="GO:0005886">
    <property type="term" value="C:plasma membrane"/>
    <property type="evidence" value="ECO:0007669"/>
    <property type="project" value="UniProtKB-SubCell"/>
</dbReference>
<feature type="transmembrane region" description="Helical" evidence="9">
    <location>
        <begin position="51"/>
        <end position="75"/>
    </location>
</feature>
<proteinExistence type="inferred from homology"/>
<dbReference type="GO" id="GO:0022857">
    <property type="term" value="F:transmembrane transporter activity"/>
    <property type="evidence" value="ECO:0007669"/>
    <property type="project" value="InterPro"/>
</dbReference>
<dbReference type="CDD" id="cd06550">
    <property type="entry name" value="TM_ABC_iron-siderophores_like"/>
    <property type="match status" value="1"/>
</dbReference>
<evidence type="ECO:0000313" key="11">
    <source>
        <dbReference type="Proteomes" id="UP000251577"/>
    </source>
</evidence>
<evidence type="ECO:0000256" key="3">
    <source>
        <dbReference type="ARBA" id="ARBA00022448"/>
    </source>
</evidence>
<evidence type="ECO:0000256" key="7">
    <source>
        <dbReference type="ARBA" id="ARBA00023136"/>
    </source>
</evidence>
<feature type="transmembrane region" description="Helical" evidence="9">
    <location>
        <begin position="329"/>
        <end position="347"/>
    </location>
</feature>